<feature type="compositionally biased region" description="Basic and acidic residues" evidence="13">
    <location>
        <begin position="352"/>
        <end position="361"/>
    </location>
</feature>
<evidence type="ECO:0000256" key="9">
    <source>
        <dbReference type="ARBA" id="ARBA00022801"/>
    </source>
</evidence>
<feature type="compositionally biased region" description="Acidic residues" evidence="13">
    <location>
        <begin position="332"/>
        <end position="345"/>
    </location>
</feature>
<evidence type="ECO:0000256" key="3">
    <source>
        <dbReference type="ARBA" id="ARBA00004496"/>
    </source>
</evidence>
<dbReference type="GO" id="GO:0046872">
    <property type="term" value="F:metal ion binding"/>
    <property type="evidence" value="ECO:0007669"/>
    <property type="project" value="UniProtKB-KW"/>
</dbReference>
<keyword evidence="10" id="KW-0539">Nucleus</keyword>
<evidence type="ECO:0000256" key="11">
    <source>
        <dbReference type="ARBA" id="ARBA00030126"/>
    </source>
</evidence>
<evidence type="ECO:0000313" key="16">
    <source>
        <dbReference type="Proteomes" id="UP001286313"/>
    </source>
</evidence>
<dbReference type="InterPro" id="IPR026103">
    <property type="entry name" value="HARBI1_animal"/>
</dbReference>
<evidence type="ECO:0000256" key="10">
    <source>
        <dbReference type="ARBA" id="ARBA00023242"/>
    </source>
</evidence>
<evidence type="ECO:0000256" key="13">
    <source>
        <dbReference type="SAM" id="MobiDB-lite"/>
    </source>
</evidence>
<dbReference type="EMBL" id="JAWQEG010003330">
    <property type="protein sequence ID" value="KAK3866822.1"/>
    <property type="molecule type" value="Genomic_DNA"/>
</dbReference>
<protein>
    <recommendedName>
        <fullName evidence="5">Putative nuclease HARBI1</fullName>
    </recommendedName>
    <alternativeName>
        <fullName evidence="11">Harbinger transposase-derived nuclease</fullName>
    </alternativeName>
</protein>
<dbReference type="Pfam" id="PF13359">
    <property type="entry name" value="DDE_Tnp_4"/>
    <property type="match status" value="1"/>
</dbReference>
<accession>A0AAE1F4Q8</accession>
<dbReference type="PANTHER" id="PTHR22930">
    <property type="match status" value="1"/>
</dbReference>
<proteinExistence type="inferred from homology"/>
<dbReference type="GO" id="GO:0004518">
    <property type="term" value="F:nuclease activity"/>
    <property type="evidence" value="ECO:0007669"/>
    <property type="project" value="UniProtKB-KW"/>
</dbReference>
<evidence type="ECO:0000259" key="14">
    <source>
        <dbReference type="Pfam" id="PF13359"/>
    </source>
</evidence>
<dbReference type="Proteomes" id="UP001286313">
    <property type="component" value="Unassembled WGS sequence"/>
</dbReference>
<evidence type="ECO:0000256" key="5">
    <source>
        <dbReference type="ARBA" id="ARBA00015519"/>
    </source>
</evidence>
<organism evidence="15 16">
    <name type="scientific">Petrolisthes cinctipes</name>
    <name type="common">Flat porcelain crab</name>
    <dbReference type="NCBI Taxonomy" id="88211"/>
    <lineage>
        <taxon>Eukaryota</taxon>
        <taxon>Metazoa</taxon>
        <taxon>Ecdysozoa</taxon>
        <taxon>Arthropoda</taxon>
        <taxon>Crustacea</taxon>
        <taxon>Multicrustacea</taxon>
        <taxon>Malacostraca</taxon>
        <taxon>Eumalacostraca</taxon>
        <taxon>Eucarida</taxon>
        <taxon>Decapoda</taxon>
        <taxon>Pleocyemata</taxon>
        <taxon>Anomura</taxon>
        <taxon>Galatheoidea</taxon>
        <taxon>Porcellanidae</taxon>
        <taxon>Petrolisthes</taxon>
    </lineage>
</organism>
<evidence type="ECO:0000256" key="7">
    <source>
        <dbReference type="ARBA" id="ARBA00022722"/>
    </source>
</evidence>
<dbReference type="GO" id="GO:0005737">
    <property type="term" value="C:cytoplasm"/>
    <property type="evidence" value="ECO:0007669"/>
    <property type="project" value="UniProtKB-SubCell"/>
</dbReference>
<evidence type="ECO:0000256" key="2">
    <source>
        <dbReference type="ARBA" id="ARBA00004123"/>
    </source>
</evidence>
<comment type="caution">
    <text evidence="15">The sequence shown here is derived from an EMBL/GenBank/DDBJ whole genome shotgun (WGS) entry which is preliminary data.</text>
</comment>
<dbReference type="PRINTS" id="PR02086">
    <property type="entry name" value="PUTNUCHARBI1"/>
</dbReference>
<dbReference type="AlphaFoldDB" id="A0AAE1F4Q8"/>
<keyword evidence="8" id="KW-0479">Metal-binding</keyword>
<comment type="function">
    <text evidence="12">Transposase-derived protein that may have nuclease activity. Does not have transposase activity.</text>
</comment>
<evidence type="ECO:0000313" key="15">
    <source>
        <dbReference type="EMBL" id="KAK3866822.1"/>
    </source>
</evidence>
<comment type="similarity">
    <text evidence="4">Belongs to the HARBI1 family.</text>
</comment>
<keyword evidence="9" id="KW-0378">Hydrolase</keyword>
<reference evidence="15" key="1">
    <citation type="submission" date="2023-10" db="EMBL/GenBank/DDBJ databases">
        <title>Genome assemblies of two species of porcelain crab, Petrolisthes cinctipes and Petrolisthes manimaculis (Anomura: Porcellanidae).</title>
        <authorList>
            <person name="Angst P."/>
        </authorList>
    </citation>
    <scope>NUCLEOTIDE SEQUENCE</scope>
    <source>
        <strain evidence="15">PB745_01</strain>
        <tissue evidence="15">Gill</tissue>
    </source>
</reference>
<evidence type="ECO:0000256" key="6">
    <source>
        <dbReference type="ARBA" id="ARBA00022490"/>
    </source>
</evidence>
<comment type="cofactor">
    <cofactor evidence="1">
        <name>a divalent metal cation</name>
        <dbReference type="ChEBI" id="CHEBI:60240"/>
    </cofactor>
</comment>
<gene>
    <name evidence="15" type="ORF">Pcinc_027669</name>
</gene>
<dbReference type="GO" id="GO:0005634">
    <property type="term" value="C:nucleus"/>
    <property type="evidence" value="ECO:0007669"/>
    <property type="project" value="UniProtKB-SubCell"/>
</dbReference>
<keyword evidence="6" id="KW-0963">Cytoplasm</keyword>
<name>A0AAE1F4Q8_PETCI</name>
<evidence type="ECO:0000256" key="1">
    <source>
        <dbReference type="ARBA" id="ARBA00001968"/>
    </source>
</evidence>
<sequence length="361" mass="40642">MEDYFDIQDVIDVGETAAAARAIGQRQLFQQRFDPFDYYSEEEFLETYRLSKQSVNILLQVLGHRLPDSHDRRGLRIAPRQQLLVTLRYLASGGLQLTTADTAEMSQTSASRCIVRVTSALAEIAPLYIKFPEPSEEEAVMKEFSQIAGMPGCIGCIDGILIPIRNPGGMDSELYRCHKDFHAINIMAVCSASLMFTALVGNWPGSAHDSRIFNESVLCHQLQQGHYQGYLLGDSAYPCRRYIQTPISSPSTDKERNYNASHLKTWSCIERAFSILKSRFAVLTTPIRTEMATTHNLIIATFVLHNIAMMSQQPFEESPYQHVSDHQPPSPQDDDDDDDDDDDEAATAGTQKRSEVVEKYF</sequence>
<evidence type="ECO:0000256" key="4">
    <source>
        <dbReference type="ARBA" id="ARBA00006958"/>
    </source>
</evidence>
<keyword evidence="7" id="KW-0540">Nuclease</keyword>
<dbReference type="InterPro" id="IPR045249">
    <property type="entry name" value="HARBI1-like"/>
</dbReference>
<comment type="subcellular location">
    <subcellularLocation>
        <location evidence="3">Cytoplasm</location>
    </subcellularLocation>
    <subcellularLocation>
        <location evidence="2">Nucleus</location>
    </subcellularLocation>
</comment>
<evidence type="ECO:0000256" key="8">
    <source>
        <dbReference type="ARBA" id="ARBA00022723"/>
    </source>
</evidence>
<dbReference type="InterPro" id="IPR027806">
    <property type="entry name" value="HARBI1_dom"/>
</dbReference>
<dbReference type="GO" id="GO:0016787">
    <property type="term" value="F:hydrolase activity"/>
    <property type="evidence" value="ECO:0007669"/>
    <property type="project" value="UniProtKB-KW"/>
</dbReference>
<feature type="domain" description="DDE Tnp4" evidence="14">
    <location>
        <begin position="157"/>
        <end position="306"/>
    </location>
</feature>
<feature type="region of interest" description="Disordered" evidence="13">
    <location>
        <begin position="316"/>
        <end position="361"/>
    </location>
</feature>
<dbReference type="PANTHER" id="PTHR22930:SF289">
    <property type="entry name" value="DDE TNP4 DOMAIN-CONTAINING PROTEIN-RELATED"/>
    <property type="match status" value="1"/>
</dbReference>
<evidence type="ECO:0000256" key="12">
    <source>
        <dbReference type="ARBA" id="ARBA00045850"/>
    </source>
</evidence>
<keyword evidence="16" id="KW-1185">Reference proteome</keyword>